<dbReference type="EMBL" id="CP058560">
    <property type="protein sequence ID" value="QUH23478.1"/>
    <property type="molecule type" value="Genomic_DNA"/>
</dbReference>
<keyword evidence="8" id="KW-1185">Reference proteome</keyword>
<proteinExistence type="predicted"/>
<accession>A0A8T8K4K0</accession>
<dbReference type="Proteomes" id="UP000681041">
    <property type="component" value="Chromosome"/>
</dbReference>
<feature type="transmembrane region" description="Helical" evidence="6">
    <location>
        <begin position="188"/>
        <end position="208"/>
    </location>
</feature>
<protein>
    <submittedName>
        <fullName evidence="7">LysE family transporter</fullName>
    </submittedName>
</protein>
<evidence type="ECO:0000256" key="6">
    <source>
        <dbReference type="SAM" id="Phobius"/>
    </source>
</evidence>
<keyword evidence="2" id="KW-1003">Cell membrane</keyword>
<dbReference type="PANTHER" id="PTHR38825:SF1">
    <property type="entry name" value="TRANSPORTER, LYSE FAMILY"/>
    <property type="match status" value="1"/>
</dbReference>
<dbReference type="RefSeq" id="WP_211532435.1">
    <property type="nucleotide sequence ID" value="NZ_CP058560.1"/>
</dbReference>
<feature type="transmembrane region" description="Helical" evidence="6">
    <location>
        <begin position="74"/>
        <end position="92"/>
    </location>
</feature>
<evidence type="ECO:0000256" key="2">
    <source>
        <dbReference type="ARBA" id="ARBA00022475"/>
    </source>
</evidence>
<dbReference type="PANTHER" id="PTHR38825">
    <property type="entry name" value="LYSINE EXPORTER PROTEIN (LYSE/YGGA)"/>
    <property type="match status" value="1"/>
</dbReference>
<organism evidence="7 8">
    <name type="scientific">Methanobacterium alkalithermotolerans</name>
    <dbReference type="NCBI Taxonomy" id="2731220"/>
    <lineage>
        <taxon>Archaea</taxon>
        <taxon>Methanobacteriati</taxon>
        <taxon>Methanobacteriota</taxon>
        <taxon>Methanomada group</taxon>
        <taxon>Methanobacteria</taxon>
        <taxon>Methanobacteriales</taxon>
        <taxon>Methanobacteriaceae</taxon>
        <taxon>Methanobacterium</taxon>
    </lineage>
</organism>
<evidence type="ECO:0000313" key="7">
    <source>
        <dbReference type="EMBL" id="QUH23478.1"/>
    </source>
</evidence>
<evidence type="ECO:0000256" key="3">
    <source>
        <dbReference type="ARBA" id="ARBA00022692"/>
    </source>
</evidence>
<keyword evidence="4 6" id="KW-1133">Transmembrane helix</keyword>
<gene>
    <name evidence="7" type="ORF">HYG87_06745</name>
</gene>
<keyword evidence="5 6" id="KW-0472">Membrane</keyword>
<sequence>MMELALFTATSFLVGLSGALAPGPMLSVTISDSVEKGFIAGPLIISGHIISEIILVILLFAGLGWLIGSAPATFIIGLIGGLVLIVMGLQMVKSKPYLKVPEGNLKLKSKSHSVLEGILSSISNPYFFIWWATIGGAFLFQGVALAGLVGISGFLIGHWSSDLLWYSTVSFLSSRGSRKMKPQTHQNILQVCGLFLVIIGAYFILNAFKISF</sequence>
<dbReference type="GO" id="GO:0006865">
    <property type="term" value="P:amino acid transport"/>
    <property type="evidence" value="ECO:0007669"/>
    <property type="project" value="InterPro"/>
</dbReference>
<dbReference type="GO" id="GO:0005886">
    <property type="term" value="C:plasma membrane"/>
    <property type="evidence" value="ECO:0007669"/>
    <property type="project" value="UniProtKB-SubCell"/>
</dbReference>
<feature type="transmembrane region" description="Helical" evidence="6">
    <location>
        <begin position="128"/>
        <end position="156"/>
    </location>
</feature>
<reference evidence="7" key="1">
    <citation type="submission" date="2020-07" db="EMBL/GenBank/DDBJ databases">
        <title>Methanobacterium. sp. MethCan genome.</title>
        <authorList>
            <person name="Postec A."/>
            <person name="Quemeneur M."/>
        </authorList>
    </citation>
    <scope>NUCLEOTIDE SEQUENCE</scope>
    <source>
        <strain evidence="7">MethCAN</strain>
    </source>
</reference>
<dbReference type="Pfam" id="PF01810">
    <property type="entry name" value="LysE"/>
    <property type="match status" value="1"/>
</dbReference>
<comment type="subcellular location">
    <subcellularLocation>
        <location evidence="1">Cell membrane</location>
        <topology evidence="1">Multi-pass membrane protein</topology>
    </subcellularLocation>
</comment>
<feature type="transmembrane region" description="Helical" evidence="6">
    <location>
        <begin position="43"/>
        <end position="67"/>
    </location>
</feature>
<evidence type="ECO:0000256" key="4">
    <source>
        <dbReference type="ARBA" id="ARBA00022989"/>
    </source>
</evidence>
<evidence type="ECO:0000256" key="1">
    <source>
        <dbReference type="ARBA" id="ARBA00004651"/>
    </source>
</evidence>
<evidence type="ECO:0000256" key="5">
    <source>
        <dbReference type="ARBA" id="ARBA00023136"/>
    </source>
</evidence>
<dbReference type="InterPro" id="IPR001123">
    <property type="entry name" value="LeuE-type"/>
</dbReference>
<dbReference type="KEGG" id="meme:HYG87_06745"/>
<name>A0A8T8K4K0_9EURY</name>
<dbReference type="OrthoDB" id="121309at2157"/>
<dbReference type="GeneID" id="64820448"/>
<evidence type="ECO:0000313" key="8">
    <source>
        <dbReference type="Proteomes" id="UP000681041"/>
    </source>
</evidence>
<keyword evidence="3 6" id="KW-0812">Transmembrane</keyword>
<dbReference type="AlphaFoldDB" id="A0A8T8K4K0"/>